<dbReference type="Gene3D" id="2.60.40.150">
    <property type="entry name" value="C2 domain"/>
    <property type="match status" value="1"/>
</dbReference>
<dbReference type="VEuPathDB" id="TrichDB:TRFO_32650"/>
<reference evidence="2" key="1">
    <citation type="submission" date="2016-10" db="EMBL/GenBank/DDBJ databases">
        <authorList>
            <person name="Benchimol M."/>
            <person name="Almeida L.G."/>
            <person name="Vasconcelos A.T."/>
            <person name="Perreira-Neves A."/>
            <person name="Rosa I.A."/>
            <person name="Tasca T."/>
            <person name="Bogo M.R."/>
            <person name="de Souza W."/>
        </authorList>
    </citation>
    <scope>NUCLEOTIDE SEQUENCE [LARGE SCALE GENOMIC DNA]</scope>
    <source>
        <strain evidence="2">K</strain>
    </source>
</reference>
<sequence length="195" mass="22815">MTFLLKVLEMRHHPVKRHPLPYIYASVQSKSVQEPKYTEKTNSIPPSWNHKTFIYGISGVANDEVIRVTVYESRLFMYEESLGHVDIQLASLPMNQLIFQWAHLTPDRESLPPMEILLMITLHSNDQLFNENAEIDDYFNVDPAERLNFEPWNPNEVEMKYLKRTPLEGILPPEEEAKNSALIDFSKIKKDLEME</sequence>
<dbReference type="RefSeq" id="XP_068353763.1">
    <property type="nucleotide sequence ID" value="XM_068508611.1"/>
</dbReference>
<evidence type="ECO:0000313" key="3">
    <source>
        <dbReference type="Proteomes" id="UP000179807"/>
    </source>
</evidence>
<gene>
    <name evidence="2" type="ORF">TRFO_32650</name>
</gene>
<keyword evidence="3" id="KW-1185">Reference proteome</keyword>
<dbReference type="EMBL" id="MLAK01000946">
    <property type="protein sequence ID" value="OHT00627.1"/>
    <property type="molecule type" value="Genomic_DNA"/>
</dbReference>
<dbReference type="InterPro" id="IPR035892">
    <property type="entry name" value="C2_domain_sf"/>
</dbReference>
<comment type="caution">
    <text evidence="2">The sequence shown here is derived from an EMBL/GenBank/DDBJ whole genome shotgun (WGS) entry which is preliminary data.</text>
</comment>
<dbReference type="SUPFAM" id="SSF49562">
    <property type="entry name" value="C2 domain (Calcium/lipid-binding domain, CaLB)"/>
    <property type="match status" value="1"/>
</dbReference>
<feature type="domain" description="C2" evidence="1">
    <location>
        <begin position="1"/>
        <end position="102"/>
    </location>
</feature>
<dbReference type="Pfam" id="PF00168">
    <property type="entry name" value="C2"/>
    <property type="match status" value="1"/>
</dbReference>
<proteinExistence type="predicted"/>
<dbReference type="AlphaFoldDB" id="A0A1J4JNH0"/>
<organism evidence="2 3">
    <name type="scientific">Tritrichomonas foetus</name>
    <dbReference type="NCBI Taxonomy" id="1144522"/>
    <lineage>
        <taxon>Eukaryota</taxon>
        <taxon>Metamonada</taxon>
        <taxon>Parabasalia</taxon>
        <taxon>Tritrichomonadida</taxon>
        <taxon>Tritrichomonadidae</taxon>
        <taxon>Tritrichomonas</taxon>
    </lineage>
</organism>
<dbReference type="CDD" id="cd00030">
    <property type="entry name" value="C2"/>
    <property type="match status" value="1"/>
</dbReference>
<dbReference type="Proteomes" id="UP000179807">
    <property type="component" value="Unassembled WGS sequence"/>
</dbReference>
<dbReference type="InterPro" id="IPR000008">
    <property type="entry name" value="C2_dom"/>
</dbReference>
<evidence type="ECO:0000313" key="2">
    <source>
        <dbReference type="EMBL" id="OHT00627.1"/>
    </source>
</evidence>
<dbReference type="PROSITE" id="PS50004">
    <property type="entry name" value="C2"/>
    <property type="match status" value="1"/>
</dbReference>
<protein>
    <submittedName>
        <fullName evidence="2">C2 domain containing protein</fullName>
    </submittedName>
</protein>
<name>A0A1J4JNH0_9EUKA</name>
<evidence type="ECO:0000259" key="1">
    <source>
        <dbReference type="PROSITE" id="PS50004"/>
    </source>
</evidence>
<accession>A0A1J4JNH0</accession>
<dbReference type="GeneID" id="94843315"/>